<dbReference type="InterPro" id="IPR026444">
    <property type="entry name" value="Secre_tail"/>
</dbReference>
<dbReference type="Pfam" id="PF18962">
    <property type="entry name" value="Por_Secre_tail"/>
    <property type="match status" value="1"/>
</dbReference>
<dbReference type="AlphaFoldDB" id="A0A9D7SPT7"/>
<dbReference type="SUPFAM" id="SSF50939">
    <property type="entry name" value="Sialidases"/>
    <property type="match status" value="1"/>
</dbReference>
<protein>
    <submittedName>
        <fullName evidence="2">T9SS type A sorting domain-containing protein</fullName>
    </submittedName>
</protein>
<dbReference type="Proteomes" id="UP000808337">
    <property type="component" value="Unassembled WGS sequence"/>
</dbReference>
<evidence type="ECO:0000313" key="2">
    <source>
        <dbReference type="EMBL" id="MBK9980852.1"/>
    </source>
</evidence>
<gene>
    <name evidence="2" type="ORF">IPP15_00255</name>
</gene>
<evidence type="ECO:0000259" key="1">
    <source>
        <dbReference type="Pfam" id="PF18962"/>
    </source>
</evidence>
<dbReference type="EMBL" id="JADKGY010000001">
    <property type="protein sequence ID" value="MBK9980852.1"/>
    <property type="molecule type" value="Genomic_DNA"/>
</dbReference>
<accession>A0A9D7SPT7</accession>
<reference evidence="2 3" key="1">
    <citation type="submission" date="2020-10" db="EMBL/GenBank/DDBJ databases">
        <title>Connecting structure to function with the recovery of over 1000 high-quality activated sludge metagenome-assembled genomes encoding full-length rRNA genes using long-read sequencing.</title>
        <authorList>
            <person name="Singleton C.M."/>
            <person name="Petriglieri F."/>
            <person name="Kristensen J.M."/>
            <person name="Kirkegaard R.H."/>
            <person name="Michaelsen T.Y."/>
            <person name="Andersen M.H."/>
            <person name="Karst S.M."/>
            <person name="Dueholm M.S."/>
            <person name="Nielsen P.H."/>
            <person name="Albertsen M."/>
        </authorList>
    </citation>
    <scope>NUCLEOTIDE SEQUENCE [LARGE SCALE GENOMIC DNA]</scope>
    <source>
        <strain evidence="2">Ribe_18-Q3-R11-54_MAXAC.273</strain>
    </source>
</reference>
<name>A0A9D7SPT7_9BACT</name>
<comment type="caution">
    <text evidence="2">The sequence shown here is derived from an EMBL/GenBank/DDBJ whole genome shotgun (WGS) entry which is preliminary data.</text>
</comment>
<dbReference type="NCBIfam" id="TIGR04183">
    <property type="entry name" value="Por_Secre_tail"/>
    <property type="match status" value="1"/>
</dbReference>
<feature type="domain" description="Secretion system C-terminal sorting" evidence="1">
    <location>
        <begin position="73"/>
        <end position="104"/>
    </location>
</feature>
<sequence>MVGSKEGGLYVTMDRGLTWTKEADMPNVQITEIKIRESDKKVFIFTFGRGTWTADFETSTSISPSQSFSDGTIYPNPFQDQLTIEFDHEVNGVVEICDMQGKLCLKNLFQANK</sequence>
<proteinExistence type="predicted"/>
<dbReference type="InterPro" id="IPR036278">
    <property type="entry name" value="Sialidase_sf"/>
</dbReference>
<organism evidence="2 3">
    <name type="scientific">Candidatus Opimibacter skivensis</name>
    <dbReference type="NCBI Taxonomy" id="2982028"/>
    <lineage>
        <taxon>Bacteria</taxon>
        <taxon>Pseudomonadati</taxon>
        <taxon>Bacteroidota</taxon>
        <taxon>Saprospiria</taxon>
        <taxon>Saprospirales</taxon>
        <taxon>Saprospiraceae</taxon>
        <taxon>Candidatus Opimibacter</taxon>
    </lineage>
</organism>
<evidence type="ECO:0000313" key="3">
    <source>
        <dbReference type="Proteomes" id="UP000808337"/>
    </source>
</evidence>